<keyword evidence="9 12" id="KW-1133">Transmembrane helix</keyword>
<dbReference type="SMART" id="SM00365">
    <property type="entry name" value="LRR_SD22"/>
    <property type="match status" value="6"/>
</dbReference>
<feature type="chain" id="PRO_5040416313" description="Leucine-rich repeat-containing N-terminal plant-type domain-containing protein" evidence="13">
    <location>
        <begin position="23"/>
        <end position="1006"/>
    </location>
</feature>
<evidence type="ECO:0000256" key="9">
    <source>
        <dbReference type="ARBA" id="ARBA00022989"/>
    </source>
</evidence>
<dbReference type="SUPFAM" id="SSF52047">
    <property type="entry name" value="RNI-like"/>
    <property type="match status" value="1"/>
</dbReference>
<dbReference type="Pfam" id="PF13855">
    <property type="entry name" value="LRR_8"/>
    <property type="match status" value="1"/>
</dbReference>
<dbReference type="FunFam" id="3.80.10.10:FF:000095">
    <property type="entry name" value="LRR receptor-like serine/threonine-protein kinase GSO1"/>
    <property type="match status" value="1"/>
</dbReference>
<evidence type="ECO:0000256" key="13">
    <source>
        <dbReference type="SAM" id="SignalP"/>
    </source>
</evidence>
<evidence type="ECO:0000313" key="15">
    <source>
        <dbReference type="EMBL" id="KAJ1692349.1"/>
    </source>
</evidence>
<keyword evidence="3" id="KW-1003">Cell membrane</keyword>
<evidence type="ECO:0000256" key="3">
    <source>
        <dbReference type="ARBA" id="ARBA00022475"/>
    </source>
</evidence>
<evidence type="ECO:0000259" key="14">
    <source>
        <dbReference type="Pfam" id="PF08263"/>
    </source>
</evidence>
<dbReference type="InterPro" id="IPR001611">
    <property type="entry name" value="Leu-rich_rpt"/>
</dbReference>
<evidence type="ECO:0000256" key="8">
    <source>
        <dbReference type="ARBA" id="ARBA00022737"/>
    </source>
</evidence>
<keyword evidence="5" id="KW-1070">Brassinosteroid signaling pathway</keyword>
<evidence type="ECO:0000256" key="6">
    <source>
        <dbReference type="ARBA" id="ARBA00022692"/>
    </source>
</evidence>
<sequence>MQNFLPIFLLFLVLIQSFPANCSIEHERQALLKFKDSVSDPSDRLASWSGNKCCNWTGIGCSNTTGRVIKLELRNSYFDTLFFGRPDFGWNNHCLSGKISPALQILSDLEYLDLSYNNFSGNKFPKFVSNFKYLNYLNLSSTGLSGIIPHELGNLSKLQYLDLHFMPDIFVSNVWWLSQLISLEYLDLTDINFLDSREWGLALNTLPLLQTLYLGRNNLTTIPASINGPNFPSLKILSVWDNKFNTRIPDWIGNLTKITKLELWDCSFVGPIPDQLDNLTSLEILDLSSNNMEGPIPPLHNLKNLTQLWINEVNIGEDIREVMSKLSNDTLDKLEVLQLYNSGLHGNLTGWVSKLRSLNMLDLSDNNLNGTIPTEIGNITSLENIFLGGNSFTGEFSKAHITGLSNLKELDLGFNNIAITDGRNWDPPFQLEILSLFDCKVGPHLLPWLQNQTRMKYIDLSNTGIVDIIPNWFWNDSDLYLIDLSNNQMTGLLPLSLENLKNLNFLDLSDNLFEGGLPSLPHSIRIVNISYNLLSGPLPYHIIAPYLSILDLSNNSLNGTIEHLTCGLERLVFLNVEQNNLIGNLPRCWPTTLKVMNMARNLLNGTIEHLNYGLHGLTILNLAENYIIGNLPRCWPTTLEVVNIAHNKLTGAIPNSIGTLIVLEVLQLNNNNLTGEIPSKVQFCQNMIVLDIGENKLSGQIPYWIGQSLNNLTILRLRSNMFSGIIPIQLMYLTKLQVLDLASNKISDSIPQIFEHLTTMASSKGENNSSYEDFMRTHNDKFCSINVLISMTGLQLHITKTLSFLRSIDLSSNNLIGEIPQKITTLLGVRNLNLSNNHLEGPIPMQIGQMQLIESLDLRMNKLSGIIPKSLANLNFLSTLNLSYNNLSGPIPTGNQLQSLDDPSIYIGNNYLCGTPLSKSCNNNEIPSVYETHDIDYRDRVLSYLFVVLGFVLGFWTINGLLIFKVNWRYRFFQMVDNKFDSVYVFTKVYIARMMKAPHFFVKKYR</sequence>
<dbReference type="InterPro" id="IPR032675">
    <property type="entry name" value="LRR_dom_sf"/>
</dbReference>
<gene>
    <name evidence="15" type="ORF">LUZ63_009047</name>
</gene>
<evidence type="ECO:0000256" key="4">
    <source>
        <dbReference type="ARBA" id="ARBA00022614"/>
    </source>
</evidence>
<dbReference type="InterPro" id="IPR013210">
    <property type="entry name" value="LRR_N_plant-typ"/>
</dbReference>
<dbReference type="Gene3D" id="3.80.10.10">
    <property type="entry name" value="Ribonuclease Inhibitor"/>
    <property type="match status" value="6"/>
</dbReference>
<dbReference type="GO" id="GO:0009742">
    <property type="term" value="P:brassinosteroid mediated signaling pathway"/>
    <property type="evidence" value="ECO:0007669"/>
    <property type="project" value="UniProtKB-KW"/>
</dbReference>
<dbReference type="PANTHER" id="PTHR48063">
    <property type="entry name" value="LRR RECEPTOR-LIKE KINASE"/>
    <property type="match status" value="1"/>
</dbReference>
<organism evidence="15 16">
    <name type="scientific">Rhynchospora breviuscula</name>
    <dbReference type="NCBI Taxonomy" id="2022672"/>
    <lineage>
        <taxon>Eukaryota</taxon>
        <taxon>Viridiplantae</taxon>
        <taxon>Streptophyta</taxon>
        <taxon>Embryophyta</taxon>
        <taxon>Tracheophyta</taxon>
        <taxon>Spermatophyta</taxon>
        <taxon>Magnoliopsida</taxon>
        <taxon>Liliopsida</taxon>
        <taxon>Poales</taxon>
        <taxon>Cyperaceae</taxon>
        <taxon>Cyperoideae</taxon>
        <taxon>Rhynchosporeae</taxon>
        <taxon>Rhynchospora</taxon>
    </lineage>
</organism>
<feature type="domain" description="Leucine-rich repeat-containing N-terminal plant-type" evidence="14">
    <location>
        <begin position="25"/>
        <end position="62"/>
    </location>
</feature>
<keyword evidence="16" id="KW-1185">Reference proteome</keyword>
<feature type="transmembrane region" description="Helical" evidence="12">
    <location>
        <begin position="941"/>
        <end position="964"/>
    </location>
</feature>
<dbReference type="InterPro" id="IPR003591">
    <property type="entry name" value="Leu-rich_rpt_typical-subtyp"/>
</dbReference>
<evidence type="ECO:0000256" key="12">
    <source>
        <dbReference type="SAM" id="Phobius"/>
    </source>
</evidence>
<keyword evidence="7 13" id="KW-0732">Signal</keyword>
<dbReference type="PROSITE" id="PS51450">
    <property type="entry name" value="LRR"/>
    <property type="match status" value="2"/>
</dbReference>
<dbReference type="SUPFAM" id="SSF52058">
    <property type="entry name" value="L domain-like"/>
    <property type="match status" value="2"/>
</dbReference>
<keyword evidence="6 12" id="KW-0812">Transmembrane</keyword>
<dbReference type="SMART" id="SM00369">
    <property type="entry name" value="LRR_TYP"/>
    <property type="match status" value="9"/>
</dbReference>
<keyword evidence="8" id="KW-0677">Repeat</keyword>
<keyword evidence="11" id="KW-0325">Glycoprotein</keyword>
<evidence type="ECO:0000256" key="2">
    <source>
        <dbReference type="ARBA" id="ARBA00009592"/>
    </source>
</evidence>
<feature type="signal peptide" evidence="13">
    <location>
        <begin position="1"/>
        <end position="22"/>
    </location>
</feature>
<protein>
    <recommendedName>
        <fullName evidence="14">Leucine-rich repeat-containing N-terminal plant-type domain-containing protein</fullName>
    </recommendedName>
</protein>
<dbReference type="FunFam" id="3.80.10.10:FF:000111">
    <property type="entry name" value="LRR receptor-like serine/threonine-protein kinase ERECTA"/>
    <property type="match status" value="1"/>
</dbReference>
<comment type="subcellular location">
    <subcellularLocation>
        <location evidence="1">Cell membrane</location>
        <topology evidence="1">Single-pass type I membrane protein</topology>
    </subcellularLocation>
</comment>
<keyword evidence="4" id="KW-0433">Leucine-rich repeat</keyword>
<dbReference type="EMBL" id="JAMQYH010000003">
    <property type="protein sequence ID" value="KAJ1692349.1"/>
    <property type="molecule type" value="Genomic_DNA"/>
</dbReference>
<dbReference type="Pfam" id="PF00560">
    <property type="entry name" value="LRR_1"/>
    <property type="match status" value="12"/>
</dbReference>
<evidence type="ECO:0000256" key="1">
    <source>
        <dbReference type="ARBA" id="ARBA00004251"/>
    </source>
</evidence>
<dbReference type="FunFam" id="3.80.10.10:FF:000041">
    <property type="entry name" value="LRR receptor-like serine/threonine-protein kinase ERECTA"/>
    <property type="match status" value="1"/>
</dbReference>
<reference evidence="15" key="1">
    <citation type="journal article" date="2022" name="Cell">
        <title>Repeat-based holocentromeres influence genome architecture and karyotype evolution.</title>
        <authorList>
            <person name="Hofstatter P.G."/>
            <person name="Thangavel G."/>
            <person name="Lux T."/>
            <person name="Neumann P."/>
            <person name="Vondrak T."/>
            <person name="Novak P."/>
            <person name="Zhang M."/>
            <person name="Costa L."/>
            <person name="Castellani M."/>
            <person name="Scott A."/>
            <person name="Toegelov H."/>
            <person name="Fuchs J."/>
            <person name="Mata-Sucre Y."/>
            <person name="Dias Y."/>
            <person name="Vanzela A.L.L."/>
            <person name="Huettel B."/>
            <person name="Almeida C.C.S."/>
            <person name="Simkova H."/>
            <person name="Souza G."/>
            <person name="Pedrosa-Harand A."/>
            <person name="Macas J."/>
            <person name="Mayer K.F.X."/>
            <person name="Houben A."/>
            <person name="Marques A."/>
        </authorList>
    </citation>
    <scope>NUCLEOTIDE SEQUENCE</scope>
    <source>
        <strain evidence="15">RhyBre1mFocal</strain>
    </source>
</reference>
<evidence type="ECO:0000256" key="5">
    <source>
        <dbReference type="ARBA" id="ARBA00022626"/>
    </source>
</evidence>
<dbReference type="InterPro" id="IPR046956">
    <property type="entry name" value="RLP23-like"/>
</dbReference>
<accession>A0A9Q0CEB2</accession>
<dbReference type="AlphaFoldDB" id="A0A9Q0CEB2"/>
<proteinExistence type="inferred from homology"/>
<dbReference type="GO" id="GO:0005886">
    <property type="term" value="C:plasma membrane"/>
    <property type="evidence" value="ECO:0007669"/>
    <property type="project" value="UniProtKB-SubCell"/>
</dbReference>
<evidence type="ECO:0000256" key="7">
    <source>
        <dbReference type="ARBA" id="ARBA00022729"/>
    </source>
</evidence>
<dbReference type="PRINTS" id="PR00019">
    <property type="entry name" value="LEURICHRPT"/>
</dbReference>
<dbReference type="OrthoDB" id="1060944at2759"/>
<name>A0A9Q0CEB2_9POAL</name>
<evidence type="ECO:0000313" key="16">
    <source>
        <dbReference type="Proteomes" id="UP001151287"/>
    </source>
</evidence>
<keyword evidence="10 12" id="KW-0472">Membrane</keyword>
<comment type="caution">
    <text evidence="15">The sequence shown here is derived from an EMBL/GenBank/DDBJ whole genome shotgun (WGS) entry which is preliminary data.</text>
</comment>
<dbReference type="Proteomes" id="UP001151287">
    <property type="component" value="Unassembled WGS sequence"/>
</dbReference>
<evidence type="ECO:0000256" key="10">
    <source>
        <dbReference type="ARBA" id="ARBA00023136"/>
    </source>
</evidence>
<comment type="similarity">
    <text evidence="2">Belongs to the RLP family.</text>
</comment>
<dbReference type="Pfam" id="PF08263">
    <property type="entry name" value="LRRNT_2"/>
    <property type="match status" value="1"/>
</dbReference>
<evidence type="ECO:0000256" key="11">
    <source>
        <dbReference type="ARBA" id="ARBA00023180"/>
    </source>
</evidence>